<accession>A0ABS7QJW7</accession>
<comment type="similarity">
    <text evidence="1">Belongs to the ROK (NagC/XylR) family.</text>
</comment>
<feature type="region of interest" description="Disordered" evidence="2">
    <location>
        <begin position="332"/>
        <end position="351"/>
    </location>
</feature>
<dbReference type="Gene3D" id="3.30.420.40">
    <property type="match status" value="2"/>
</dbReference>
<reference evidence="3 4" key="1">
    <citation type="submission" date="2021-08" db="EMBL/GenBank/DDBJ databases">
        <title>Streptomyces sp. PTM05 isolated from lichen.</title>
        <authorList>
            <person name="Somphong A."/>
            <person name="Phongsopitanun W."/>
            <person name="Tanasupawat S."/>
        </authorList>
    </citation>
    <scope>NUCLEOTIDE SEQUENCE [LARGE SCALE GENOMIC DNA]</scope>
    <source>
        <strain evidence="3 4">Ptm05</strain>
    </source>
</reference>
<dbReference type="InterPro" id="IPR000600">
    <property type="entry name" value="ROK"/>
</dbReference>
<evidence type="ECO:0000313" key="4">
    <source>
        <dbReference type="Proteomes" id="UP001198565"/>
    </source>
</evidence>
<evidence type="ECO:0000313" key="3">
    <source>
        <dbReference type="EMBL" id="MBY8883475.1"/>
    </source>
</evidence>
<comment type="caution">
    <text evidence="3">The sequence shown here is derived from an EMBL/GenBank/DDBJ whole genome shotgun (WGS) entry which is preliminary data.</text>
</comment>
<name>A0ABS7QJW7_9ACTN</name>
<dbReference type="SUPFAM" id="SSF53067">
    <property type="entry name" value="Actin-like ATPase domain"/>
    <property type="match status" value="1"/>
</dbReference>
<dbReference type="Pfam" id="PF00480">
    <property type="entry name" value="ROK"/>
    <property type="match status" value="1"/>
</dbReference>
<gene>
    <name evidence="3" type="ORF">K7472_01270</name>
</gene>
<organism evidence="3 4">
    <name type="scientific">Streptantibioticus parmotrematis</name>
    <dbReference type="NCBI Taxonomy" id="2873249"/>
    <lineage>
        <taxon>Bacteria</taxon>
        <taxon>Bacillati</taxon>
        <taxon>Actinomycetota</taxon>
        <taxon>Actinomycetes</taxon>
        <taxon>Kitasatosporales</taxon>
        <taxon>Streptomycetaceae</taxon>
        <taxon>Streptantibioticus</taxon>
    </lineage>
</organism>
<dbReference type="PANTHER" id="PTHR18964">
    <property type="entry name" value="ROK (REPRESSOR, ORF, KINASE) FAMILY"/>
    <property type="match status" value="1"/>
</dbReference>
<evidence type="ECO:0000256" key="1">
    <source>
        <dbReference type="ARBA" id="ARBA00006479"/>
    </source>
</evidence>
<evidence type="ECO:0000256" key="2">
    <source>
        <dbReference type="SAM" id="MobiDB-lite"/>
    </source>
</evidence>
<dbReference type="Proteomes" id="UP001198565">
    <property type="component" value="Unassembled WGS sequence"/>
</dbReference>
<sequence>MTRGPEDAEHPEYTEGSDGLDDVVVACDIGGTAIKAGLVDTRGFVRHDHGVPTPFVAGDGAATADAVLAEVVRTTARLREAAAERGGRVVALGVIVPGLVDAEAGLARYSENLGWRDVPFVRRLTKATGLPVGFDHDVRAAGAAEQRLGAARGRRDVAFVPIGTGISASLVLDGRPYAGGGWAGEIGHLDAGSGLPCPCGGTGCLETVASASAIRRRYEERTGRAVSGAVDVAARLERGDPDARVVWDAAIDALAVSLTGLAAVVAPELVLIGGGLSGAGDALLAPLRRALDARLTLQRRPELRLAGLGDRAGLLGAALLAWERVGVRVAEPGPPASRPAVHRSHAADPAT</sequence>
<proteinExistence type="inferred from homology"/>
<keyword evidence="4" id="KW-1185">Reference proteome</keyword>
<dbReference type="InterPro" id="IPR043129">
    <property type="entry name" value="ATPase_NBD"/>
</dbReference>
<dbReference type="RefSeq" id="WP_222973086.1">
    <property type="nucleotide sequence ID" value="NZ_JAINVZ010000001.1"/>
</dbReference>
<dbReference type="EMBL" id="JAINVZ010000001">
    <property type="protein sequence ID" value="MBY8883475.1"/>
    <property type="molecule type" value="Genomic_DNA"/>
</dbReference>
<dbReference type="PANTHER" id="PTHR18964:SF149">
    <property type="entry name" value="BIFUNCTIONAL UDP-N-ACETYLGLUCOSAMINE 2-EPIMERASE_N-ACETYLMANNOSAMINE KINASE"/>
    <property type="match status" value="1"/>
</dbReference>
<protein>
    <submittedName>
        <fullName evidence="3">ROK family protein</fullName>
    </submittedName>
</protein>